<keyword evidence="2" id="KW-0812">Transmembrane</keyword>
<dbReference type="InterPro" id="IPR017850">
    <property type="entry name" value="Alkaline_phosphatase_core_sf"/>
</dbReference>
<evidence type="ECO:0000313" key="3">
    <source>
        <dbReference type="EMBL" id="TDP83302.1"/>
    </source>
</evidence>
<dbReference type="OrthoDB" id="1376015at2"/>
<dbReference type="Gene3D" id="3.40.720.10">
    <property type="entry name" value="Alkaline Phosphatase, subunit A"/>
    <property type="match status" value="1"/>
</dbReference>
<dbReference type="EMBL" id="SNXY01000009">
    <property type="protein sequence ID" value="TDP83302.1"/>
    <property type="molecule type" value="Genomic_DNA"/>
</dbReference>
<organism evidence="3 4">
    <name type="scientific">Oharaeibacter diazotrophicus</name>
    <dbReference type="NCBI Taxonomy" id="1920512"/>
    <lineage>
        <taxon>Bacteria</taxon>
        <taxon>Pseudomonadati</taxon>
        <taxon>Pseudomonadota</taxon>
        <taxon>Alphaproteobacteria</taxon>
        <taxon>Hyphomicrobiales</taxon>
        <taxon>Pleomorphomonadaceae</taxon>
        <taxon>Oharaeibacter</taxon>
    </lineage>
</organism>
<feature type="transmembrane region" description="Helical" evidence="2">
    <location>
        <begin position="72"/>
        <end position="92"/>
    </location>
</feature>
<feature type="transmembrane region" description="Helical" evidence="2">
    <location>
        <begin position="41"/>
        <end position="60"/>
    </location>
</feature>
<feature type="region of interest" description="Disordered" evidence="1">
    <location>
        <begin position="210"/>
        <end position="239"/>
    </location>
</feature>
<keyword evidence="2" id="KW-1133">Transmembrane helix</keyword>
<dbReference type="AlphaFoldDB" id="A0A4R6RB77"/>
<dbReference type="RefSeq" id="WP_126538136.1">
    <property type="nucleotide sequence ID" value="NZ_BSPM01000009.1"/>
</dbReference>
<accession>A0A4R6RB77</accession>
<evidence type="ECO:0000256" key="2">
    <source>
        <dbReference type="SAM" id="Phobius"/>
    </source>
</evidence>
<evidence type="ECO:0000256" key="1">
    <source>
        <dbReference type="SAM" id="MobiDB-lite"/>
    </source>
</evidence>
<feature type="transmembrane region" description="Helical" evidence="2">
    <location>
        <begin position="112"/>
        <end position="141"/>
    </location>
</feature>
<feature type="region of interest" description="Disordered" evidence="1">
    <location>
        <begin position="550"/>
        <end position="579"/>
    </location>
</feature>
<keyword evidence="2" id="KW-0472">Membrane</keyword>
<feature type="transmembrane region" description="Helical" evidence="2">
    <location>
        <begin position="161"/>
        <end position="183"/>
    </location>
</feature>
<reference evidence="3 4" key="1">
    <citation type="submission" date="2019-03" db="EMBL/GenBank/DDBJ databases">
        <title>Genomic Encyclopedia of Type Strains, Phase IV (KMG-IV): sequencing the most valuable type-strain genomes for metagenomic binning, comparative biology and taxonomic classification.</title>
        <authorList>
            <person name="Goeker M."/>
        </authorList>
    </citation>
    <scope>NUCLEOTIDE SEQUENCE [LARGE SCALE GENOMIC DNA]</scope>
    <source>
        <strain evidence="3 4">DSM 102969</strain>
    </source>
</reference>
<dbReference type="Proteomes" id="UP000294547">
    <property type="component" value="Unassembled WGS sequence"/>
</dbReference>
<name>A0A4R6RB77_9HYPH</name>
<evidence type="ECO:0008006" key="5">
    <source>
        <dbReference type="Google" id="ProtNLM"/>
    </source>
</evidence>
<evidence type="ECO:0000313" key="4">
    <source>
        <dbReference type="Proteomes" id="UP000294547"/>
    </source>
</evidence>
<protein>
    <recommendedName>
        <fullName evidence="5">Phosphoglycerol transferase MdoB-like AlkP superfamily enzyme</fullName>
    </recommendedName>
</protein>
<feature type="compositionally biased region" description="Pro residues" evidence="1">
    <location>
        <begin position="556"/>
        <end position="579"/>
    </location>
</feature>
<feature type="compositionally biased region" description="Low complexity" evidence="1">
    <location>
        <begin position="210"/>
        <end position="226"/>
    </location>
</feature>
<gene>
    <name evidence="3" type="ORF">EDD54_3262</name>
</gene>
<proteinExistence type="predicted"/>
<keyword evidence="4" id="KW-1185">Reference proteome</keyword>
<sequence>MAARRRRTKRGTTPAAAGLVAALALIAAVLVAPARPDAYGFPPQVALPLEALFVLLALSLGRGAAAAPLRLATALVLTLLVALKAGDLWAFATYDRAFDLRADPSRLYRMAAAGGGTLATARIAGAVGGALLAAGLVFRLLDVALRRVAAALDPYARGRPVLASILVLAIAAGVVADSAVAGWRNVRLVADHVGAMSYAPAEVAAARPRATSAPVAKAPDPAAVPARPKPAPASRDDDAAAAVPTDRLFSVLRGKDVAIVYLPNYGRVLLDDPDYATTIGPLLERAGRDVAAAGLTARSAFLEAPSEGDAGWLGRVALTSGRWVPTTGDYDDVVASGRPSLGALFRRAGWRTAALMPAFPAGRGESPWYGHDRVHDAAELGYAPPTGPDAPIPDQFTLAAFQRLERAGAPDRPVMAEIALAGTRSPWPAPPPLASWRSLGDGSGLAAARPAASGDARARYRRAIEGSLTTLVSWLRTYGDGRLVVVLVGEAPPGRALGRATPVVPVHLVARDRRVIDAVASWGWSAGMLPARGAPQWRMSAFRDRFVGAMSAGPAAPRPSTPAPAAPPAPVGRPPNPVP</sequence>
<dbReference type="SUPFAM" id="SSF53649">
    <property type="entry name" value="Alkaline phosphatase-like"/>
    <property type="match status" value="1"/>
</dbReference>
<comment type="caution">
    <text evidence="3">The sequence shown here is derived from an EMBL/GenBank/DDBJ whole genome shotgun (WGS) entry which is preliminary data.</text>
</comment>